<dbReference type="RefSeq" id="WP_166468613.1">
    <property type="nucleotide sequence ID" value="NZ_CP050066.2"/>
</dbReference>
<evidence type="ECO:0000313" key="1">
    <source>
        <dbReference type="EMBL" id="QIP08525.1"/>
    </source>
</evidence>
<dbReference type="EMBL" id="CP050066">
    <property type="protein sequence ID" value="QIP08525.1"/>
    <property type="molecule type" value="Genomic_DNA"/>
</dbReference>
<proteinExistence type="predicted"/>
<gene>
    <name evidence="1" type="ORF">HAV00_20690</name>
</gene>
<reference evidence="1 2" key="1">
    <citation type="journal article" date="2020" name="Int. J. Syst. Evol. Microbiol.">
        <title>Description and complete genome sequences of Bradyrhizobium symbiodeficiens sp. nov., a non-symbiotic bacterium associated with legumes native to Canada.</title>
        <authorList>
            <person name="Bromfield E.S.P."/>
            <person name="Cloutier S."/>
            <person name="Nguyen H.D.T."/>
        </authorList>
    </citation>
    <scope>NUCLEOTIDE SEQUENCE [LARGE SCALE GENOMIC DNA]</scope>
    <source>
        <strain evidence="1 2">101S1MB</strain>
    </source>
</reference>
<sequence length="77" mass="8484">MRPSTPFRPSGNIVPALPQADGALTAHQAQLQQQKAQNDAIHLHVETQGAIELTEIKAAFDAKMTLRRPNNERETNV</sequence>
<accession>A0A6G9A895</accession>
<organism evidence="1 2">
    <name type="scientific">Bradyrhizobium symbiodeficiens</name>
    <dbReference type="NCBI Taxonomy" id="1404367"/>
    <lineage>
        <taxon>Bacteria</taxon>
        <taxon>Pseudomonadati</taxon>
        <taxon>Pseudomonadota</taxon>
        <taxon>Alphaproteobacteria</taxon>
        <taxon>Hyphomicrobiales</taxon>
        <taxon>Nitrobacteraceae</taxon>
        <taxon>Bradyrhizobium</taxon>
    </lineage>
</organism>
<dbReference type="AlphaFoldDB" id="A0A6G9A895"/>
<evidence type="ECO:0000313" key="2">
    <source>
        <dbReference type="Proteomes" id="UP000500895"/>
    </source>
</evidence>
<dbReference type="Proteomes" id="UP000500895">
    <property type="component" value="Chromosome"/>
</dbReference>
<name>A0A6G9A895_9BRAD</name>
<protein>
    <submittedName>
        <fullName evidence="1">Uncharacterized protein</fullName>
    </submittedName>
</protein>